<dbReference type="InterPro" id="IPR002938">
    <property type="entry name" value="FAD-bd"/>
</dbReference>
<evidence type="ECO:0000313" key="6">
    <source>
        <dbReference type="Proteomes" id="UP001501532"/>
    </source>
</evidence>
<dbReference type="PANTHER" id="PTHR43004:SF19">
    <property type="entry name" value="BINDING MONOOXYGENASE, PUTATIVE (JCVI)-RELATED"/>
    <property type="match status" value="1"/>
</dbReference>
<proteinExistence type="predicted"/>
<dbReference type="RefSeq" id="WP_234517702.1">
    <property type="nucleotide sequence ID" value="NZ_BAAAUF010000034.1"/>
</dbReference>
<keyword evidence="2" id="KW-0285">Flavoprotein</keyword>
<evidence type="ECO:0000256" key="2">
    <source>
        <dbReference type="ARBA" id="ARBA00022630"/>
    </source>
</evidence>
<dbReference type="GO" id="GO:0004497">
    <property type="term" value="F:monooxygenase activity"/>
    <property type="evidence" value="ECO:0007669"/>
    <property type="project" value="UniProtKB-KW"/>
</dbReference>
<comment type="caution">
    <text evidence="5">The sequence shown here is derived from an EMBL/GenBank/DDBJ whole genome shotgun (WGS) entry which is preliminary data.</text>
</comment>
<name>A0ABP6LMU1_9ACTN</name>
<dbReference type="Gene3D" id="3.40.30.120">
    <property type="match status" value="1"/>
</dbReference>
<dbReference type="Pfam" id="PF01494">
    <property type="entry name" value="FAD_binding_3"/>
    <property type="match status" value="1"/>
</dbReference>
<dbReference type="EMBL" id="BAAAUF010000034">
    <property type="protein sequence ID" value="GAA3052338.1"/>
    <property type="molecule type" value="Genomic_DNA"/>
</dbReference>
<dbReference type="PRINTS" id="PR00420">
    <property type="entry name" value="RNGMNOXGNASE"/>
</dbReference>
<dbReference type="InterPro" id="IPR036188">
    <property type="entry name" value="FAD/NAD-bd_sf"/>
</dbReference>
<gene>
    <name evidence="5" type="primary">rox</name>
    <name evidence="5" type="ORF">GCM10010448_39460</name>
</gene>
<evidence type="ECO:0000256" key="3">
    <source>
        <dbReference type="ARBA" id="ARBA00022827"/>
    </source>
</evidence>
<feature type="domain" description="FAD-binding" evidence="4">
    <location>
        <begin position="2"/>
        <end position="335"/>
    </location>
</feature>
<protein>
    <submittedName>
        <fullName evidence="5">Rifampin monooxygenase</fullName>
    </submittedName>
</protein>
<sequence>MIDVIVAGGGPTGLMLTAELRLHGVHVVVLEKLTEPTEQSRGQGLHARSVEMMDQRGLLDRFLAVSEKFQAGGLFGGIHKPWPDRLDTAHPYGLATPQPVTERLLNERALELGAEIRRGCEVIGLSQDADGVTVELADGTHLRSRYLVGCDGGRSTVRKRLGVGFPGEPAKVETLLGHMEVTEDPATVAAVVAEVRKTQLRFGAIPLGDGVYRLVVPADGVAEDRATAPTLEEFKKQLRAFAGTDFGAHSPRWLSRFGDATRQAERYRVGRVLLAGDAAHIHPPTGGQGLNLGIQDAFNLGWKLAAAVEGWAPEGLLDSYHAERHPVAARVLDNTRAQITLLGTDPGATALRELFSKLMDFEEVNRYVTEMITAVGVRYDFGEGHELLGRRLRDVELKQGRLYALMHGGRGLLLDQTGRLSVAGWADRVDHVVDTGEELDAPAVLLRPDGHVAWVGEDQQDLLGRLPEWFGAAVG</sequence>
<dbReference type="NCBIfam" id="NF033145">
    <property type="entry name" value="rif_monoox"/>
    <property type="match status" value="1"/>
</dbReference>
<dbReference type="Pfam" id="PF21274">
    <property type="entry name" value="Rng_hyd_C"/>
    <property type="match status" value="1"/>
</dbReference>
<reference evidence="6" key="1">
    <citation type="journal article" date="2019" name="Int. J. Syst. Evol. Microbiol.">
        <title>The Global Catalogue of Microorganisms (GCM) 10K type strain sequencing project: providing services to taxonomists for standard genome sequencing and annotation.</title>
        <authorList>
            <consortium name="The Broad Institute Genomics Platform"/>
            <consortium name="The Broad Institute Genome Sequencing Center for Infectious Disease"/>
            <person name="Wu L."/>
            <person name="Ma J."/>
        </authorList>
    </citation>
    <scope>NUCLEOTIDE SEQUENCE [LARGE SCALE GENOMIC DNA]</scope>
    <source>
        <strain evidence="6">JCM 9091</strain>
    </source>
</reference>
<accession>A0ABP6LMU1</accession>
<organism evidence="5 6">
    <name type="scientific">Streptomyces glomeratus</name>
    <dbReference type="NCBI Taxonomy" id="284452"/>
    <lineage>
        <taxon>Bacteria</taxon>
        <taxon>Bacillati</taxon>
        <taxon>Actinomycetota</taxon>
        <taxon>Actinomycetes</taxon>
        <taxon>Kitasatosporales</taxon>
        <taxon>Streptomycetaceae</taxon>
        <taxon>Streptomyces</taxon>
    </lineage>
</organism>
<dbReference type="PANTHER" id="PTHR43004">
    <property type="entry name" value="TRK SYSTEM POTASSIUM UPTAKE PROTEIN"/>
    <property type="match status" value="1"/>
</dbReference>
<dbReference type="Proteomes" id="UP001501532">
    <property type="component" value="Unassembled WGS sequence"/>
</dbReference>
<evidence type="ECO:0000313" key="5">
    <source>
        <dbReference type="EMBL" id="GAA3052338.1"/>
    </source>
</evidence>
<dbReference type="Gene3D" id="3.50.50.60">
    <property type="entry name" value="FAD/NAD(P)-binding domain"/>
    <property type="match status" value="1"/>
</dbReference>
<comment type="cofactor">
    <cofactor evidence="1">
        <name>FAD</name>
        <dbReference type="ChEBI" id="CHEBI:57692"/>
    </cofactor>
</comment>
<keyword evidence="3" id="KW-0274">FAD</keyword>
<dbReference type="InterPro" id="IPR050641">
    <property type="entry name" value="RIFMO-like"/>
</dbReference>
<evidence type="ECO:0000256" key="1">
    <source>
        <dbReference type="ARBA" id="ARBA00001974"/>
    </source>
</evidence>
<keyword evidence="6" id="KW-1185">Reference proteome</keyword>
<dbReference type="Gene3D" id="3.30.70.2450">
    <property type="match status" value="1"/>
</dbReference>
<keyword evidence="5" id="KW-0503">Monooxygenase</keyword>
<keyword evidence="5" id="KW-0560">Oxidoreductase</keyword>
<evidence type="ECO:0000259" key="4">
    <source>
        <dbReference type="Pfam" id="PF01494"/>
    </source>
</evidence>
<dbReference type="SUPFAM" id="SSF51905">
    <property type="entry name" value="FAD/NAD(P)-binding domain"/>
    <property type="match status" value="1"/>
</dbReference>